<dbReference type="Proteomes" id="UP000290172">
    <property type="component" value="Unassembled WGS sequence"/>
</dbReference>
<feature type="transmembrane region" description="Helical" evidence="1">
    <location>
        <begin position="12"/>
        <end position="27"/>
    </location>
</feature>
<name>A0A4Q0YJK3_9BACT</name>
<keyword evidence="1" id="KW-1133">Transmembrane helix</keyword>
<reference evidence="4 5" key="1">
    <citation type="submission" date="2017-10" db="EMBL/GenBank/DDBJ databases">
        <title>Genomics of the genus Arcobacter.</title>
        <authorList>
            <person name="Perez-Cataluna A."/>
            <person name="Figueras M.J."/>
        </authorList>
    </citation>
    <scope>NUCLEOTIDE SEQUENCE [LARGE SCALE GENOMIC DNA]</scope>
    <source>
        <strain evidence="3 4">CECT 8441</strain>
        <strain evidence="2 5">CECT 8993</strain>
    </source>
</reference>
<organism evidence="2 5">
    <name type="scientific">Halarcobacter ebronensis</name>
    <dbReference type="NCBI Taxonomy" id="1462615"/>
    <lineage>
        <taxon>Bacteria</taxon>
        <taxon>Pseudomonadati</taxon>
        <taxon>Campylobacterota</taxon>
        <taxon>Epsilonproteobacteria</taxon>
        <taxon>Campylobacterales</taxon>
        <taxon>Arcobacteraceae</taxon>
        <taxon>Halarcobacter</taxon>
    </lineage>
</organism>
<sequence>MAFFTCLKKRYHYSLMLVIITLTLIELNNGFKIFSLSLLSAFIYIFITPYIKRILTFSSLNSYIYMAVFYLGVYIMWSFNNEVNFQLNYTLIINLLIDFVIFGVFI</sequence>
<evidence type="ECO:0000313" key="5">
    <source>
        <dbReference type="Proteomes" id="UP000290172"/>
    </source>
</evidence>
<evidence type="ECO:0000313" key="3">
    <source>
        <dbReference type="EMBL" id="RXK07699.1"/>
    </source>
</evidence>
<proteinExistence type="predicted"/>
<keyword evidence="4" id="KW-1185">Reference proteome</keyword>
<evidence type="ECO:0000256" key="1">
    <source>
        <dbReference type="SAM" id="Phobius"/>
    </source>
</evidence>
<evidence type="ECO:0000313" key="2">
    <source>
        <dbReference type="EMBL" id="RXJ70024.1"/>
    </source>
</evidence>
<dbReference type="EMBL" id="PDKJ01000001">
    <property type="protein sequence ID" value="RXJ70024.1"/>
    <property type="molecule type" value="Genomic_DNA"/>
</dbReference>
<protein>
    <submittedName>
        <fullName evidence="2">Uncharacterized protein</fullName>
    </submittedName>
</protein>
<comment type="caution">
    <text evidence="2">The sequence shown here is derived from an EMBL/GenBank/DDBJ whole genome shotgun (WGS) entry which is preliminary data.</text>
</comment>
<feature type="transmembrane region" description="Helical" evidence="1">
    <location>
        <begin position="86"/>
        <end position="105"/>
    </location>
</feature>
<keyword evidence="1" id="KW-0472">Membrane</keyword>
<accession>A0A4Q0YJK3</accession>
<evidence type="ECO:0000313" key="4">
    <source>
        <dbReference type="Proteomes" id="UP000289758"/>
    </source>
</evidence>
<dbReference type="Proteomes" id="UP000289758">
    <property type="component" value="Unassembled WGS sequence"/>
</dbReference>
<dbReference type="AlphaFoldDB" id="A0A4Q0YJK3"/>
<dbReference type="EMBL" id="PDKK01000002">
    <property type="protein sequence ID" value="RXK07699.1"/>
    <property type="molecule type" value="Genomic_DNA"/>
</dbReference>
<gene>
    <name evidence="3" type="ORF">CRV07_04355</name>
    <name evidence="2" type="ORF">CRV08_00220</name>
</gene>
<keyword evidence="1" id="KW-0812">Transmembrane</keyword>
<feature type="transmembrane region" description="Helical" evidence="1">
    <location>
        <begin position="63"/>
        <end position="80"/>
    </location>
</feature>